<proteinExistence type="predicted"/>
<dbReference type="Proteomes" id="UP000824469">
    <property type="component" value="Unassembled WGS sequence"/>
</dbReference>
<dbReference type="PROSITE" id="PS51017">
    <property type="entry name" value="CCT"/>
    <property type="match status" value="1"/>
</dbReference>
<accession>A0AA38L5K0</accession>
<sequence length="179" mass="20319">MDAEERDGGHGRAEAEAGPEELFDLNINLFDLEEGDVTKEENCHLNEEERKICLTLNYEDVLSAWSGRGSPWADQNTLPDDMSSEGTRSSREYGVVPDLNLSSTSCGDQEECVPVLHAGSCEGETKYENCEGREARVKRYREKKRSRLFSKRIRYQVRKLSAEKRPRLKGRFVKTAGDV</sequence>
<evidence type="ECO:0000256" key="4">
    <source>
        <dbReference type="SAM" id="MobiDB-lite"/>
    </source>
</evidence>
<dbReference type="GO" id="GO:0006355">
    <property type="term" value="P:regulation of DNA-templated transcription"/>
    <property type="evidence" value="ECO:0007669"/>
    <property type="project" value="TreeGrafter"/>
</dbReference>
<evidence type="ECO:0000313" key="6">
    <source>
        <dbReference type="EMBL" id="KAH9309365.1"/>
    </source>
</evidence>
<feature type="domain" description="CCT" evidence="5">
    <location>
        <begin position="133"/>
        <end position="175"/>
    </location>
</feature>
<dbReference type="GO" id="GO:0005634">
    <property type="term" value="C:nucleus"/>
    <property type="evidence" value="ECO:0007669"/>
    <property type="project" value="UniProtKB-SubCell"/>
</dbReference>
<organism evidence="6 7">
    <name type="scientific">Taxus chinensis</name>
    <name type="common">Chinese yew</name>
    <name type="synonym">Taxus wallichiana var. chinensis</name>
    <dbReference type="NCBI Taxonomy" id="29808"/>
    <lineage>
        <taxon>Eukaryota</taxon>
        <taxon>Viridiplantae</taxon>
        <taxon>Streptophyta</taxon>
        <taxon>Embryophyta</taxon>
        <taxon>Tracheophyta</taxon>
        <taxon>Spermatophyta</taxon>
        <taxon>Pinopsida</taxon>
        <taxon>Pinidae</taxon>
        <taxon>Conifers II</taxon>
        <taxon>Cupressales</taxon>
        <taxon>Taxaceae</taxon>
        <taxon>Taxus</taxon>
    </lineage>
</organism>
<comment type="subcellular location">
    <subcellularLocation>
        <location evidence="1 3">Nucleus</location>
    </subcellularLocation>
</comment>
<feature type="non-terminal residue" evidence="6">
    <location>
        <position position="179"/>
    </location>
</feature>
<dbReference type="PANTHER" id="PTHR31874">
    <property type="entry name" value="CCT MOTIF FAMILY PROTEIN, EXPRESSED"/>
    <property type="match status" value="1"/>
</dbReference>
<evidence type="ECO:0000256" key="3">
    <source>
        <dbReference type="PROSITE-ProRule" id="PRU00357"/>
    </source>
</evidence>
<evidence type="ECO:0000259" key="5">
    <source>
        <dbReference type="PROSITE" id="PS51017"/>
    </source>
</evidence>
<feature type="region of interest" description="Disordered" evidence="4">
    <location>
        <begin position="69"/>
        <end position="94"/>
    </location>
</feature>
<gene>
    <name evidence="6" type="ORF">KI387_037276</name>
</gene>
<reference evidence="6 7" key="1">
    <citation type="journal article" date="2021" name="Nat. Plants">
        <title>The Taxus genome provides insights into paclitaxel biosynthesis.</title>
        <authorList>
            <person name="Xiong X."/>
            <person name="Gou J."/>
            <person name="Liao Q."/>
            <person name="Li Y."/>
            <person name="Zhou Q."/>
            <person name="Bi G."/>
            <person name="Li C."/>
            <person name="Du R."/>
            <person name="Wang X."/>
            <person name="Sun T."/>
            <person name="Guo L."/>
            <person name="Liang H."/>
            <person name="Lu P."/>
            <person name="Wu Y."/>
            <person name="Zhang Z."/>
            <person name="Ro D.K."/>
            <person name="Shang Y."/>
            <person name="Huang S."/>
            <person name="Yan J."/>
        </authorList>
    </citation>
    <scope>NUCLEOTIDE SEQUENCE [LARGE SCALE GENOMIC DNA]</scope>
    <source>
        <strain evidence="6">Ta-2019</strain>
    </source>
</reference>
<feature type="region of interest" description="Disordered" evidence="4">
    <location>
        <begin position="1"/>
        <end position="20"/>
    </location>
</feature>
<dbReference type="InterPro" id="IPR052453">
    <property type="entry name" value="CONSTANS-like_ZF"/>
</dbReference>
<keyword evidence="2 3" id="KW-0539">Nucleus</keyword>
<feature type="compositionally biased region" description="Basic and acidic residues" evidence="4">
    <location>
        <begin position="1"/>
        <end position="15"/>
    </location>
</feature>
<keyword evidence="7" id="KW-1185">Reference proteome</keyword>
<name>A0AA38L5K0_TAXCH</name>
<dbReference type="EMBL" id="JAHRHJ020000007">
    <property type="protein sequence ID" value="KAH9309365.1"/>
    <property type="molecule type" value="Genomic_DNA"/>
</dbReference>
<dbReference type="AlphaFoldDB" id="A0AA38L5K0"/>
<comment type="caution">
    <text evidence="6">The sequence shown here is derived from an EMBL/GenBank/DDBJ whole genome shotgun (WGS) entry which is preliminary data.</text>
</comment>
<protein>
    <recommendedName>
        <fullName evidence="5">CCT domain-containing protein</fullName>
    </recommendedName>
</protein>
<dbReference type="PANTHER" id="PTHR31874:SF1">
    <property type="entry name" value="ZINC FINGER PROTEIN CONSTANS-LIKE 6"/>
    <property type="match status" value="1"/>
</dbReference>
<evidence type="ECO:0000256" key="1">
    <source>
        <dbReference type="ARBA" id="ARBA00004123"/>
    </source>
</evidence>
<evidence type="ECO:0000313" key="7">
    <source>
        <dbReference type="Proteomes" id="UP000824469"/>
    </source>
</evidence>
<dbReference type="InterPro" id="IPR010402">
    <property type="entry name" value="CCT_domain"/>
</dbReference>
<evidence type="ECO:0000256" key="2">
    <source>
        <dbReference type="ARBA" id="ARBA00023242"/>
    </source>
</evidence>
<dbReference type="Pfam" id="PF06203">
    <property type="entry name" value="CCT"/>
    <property type="match status" value="1"/>
</dbReference>